<evidence type="ECO:0000313" key="10">
    <source>
        <dbReference type="EMBL" id="ADV82844.1"/>
    </source>
</evidence>
<keyword evidence="5" id="KW-0288">FMN</keyword>
<comment type="catalytic activity">
    <reaction evidence="9">
        <text>3 propionate 3-nitronate + 3 O2 + H2O = 3 3-oxopropanoate + 2 nitrate + nitrite + H2O2 + 3 H(+)</text>
        <dbReference type="Rhea" id="RHEA:57332"/>
        <dbReference type="ChEBI" id="CHEBI:15377"/>
        <dbReference type="ChEBI" id="CHEBI:15378"/>
        <dbReference type="ChEBI" id="CHEBI:15379"/>
        <dbReference type="ChEBI" id="CHEBI:16240"/>
        <dbReference type="ChEBI" id="CHEBI:16301"/>
        <dbReference type="ChEBI" id="CHEBI:17632"/>
        <dbReference type="ChEBI" id="CHEBI:33190"/>
        <dbReference type="ChEBI" id="CHEBI:136067"/>
    </reaction>
</comment>
<dbReference type="HOGENOM" id="CLU_038732_5_1_0"/>
<keyword evidence="3" id="KW-0216">Detoxification</keyword>
<dbReference type="Gene3D" id="3.20.20.70">
    <property type="entry name" value="Aldolase class I"/>
    <property type="match status" value="1"/>
</dbReference>
<dbReference type="RefSeq" id="WP_013568577.1">
    <property type="nucleotide sequence ID" value="NC_014963.1"/>
</dbReference>
<evidence type="ECO:0000256" key="7">
    <source>
        <dbReference type="ARBA" id="ARBA00023033"/>
    </source>
</evidence>
<evidence type="ECO:0000256" key="6">
    <source>
        <dbReference type="ARBA" id="ARBA00023002"/>
    </source>
</evidence>
<evidence type="ECO:0000256" key="4">
    <source>
        <dbReference type="ARBA" id="ARBA00022630"/>
    </source>
</evidence>
<comment type="cofactor">
    <cofactor evidence="1">
        <name>FMN</name>
        <dbReference type="ChEBI" id="CHEBI:58210"/>
    </cofactor>
</comment>
<dbReference type="PANTHER" id="PTHR42747:SF3">
    <property type="entry name" value="NITRONATE MONOOXYGENASE-RELATED"/>
    <property type="match status" value="1"/>
</dbReference>
<dbReference type="CDD" id="cd04730">
    <property type="entry name" value="NPD_like"/>
    <property type="match status" value="1"/>
</dbReference>
<evidence type="ECO:0000256" key="1">
    <source>
        <dbReference type="ARBA" id="ARBA00001917"/>
    </source>
</evidence>
<sequence length="365" mass="38367">MRANGNVKNSWRDTRAAQLLGIKFPILQAPFGGFPSQPLTATVSNLGGLGSLGAVMLGGSAIQEAVGELHTLTDAPFAINLWVSNSDLATTQINAETIEQRIRAFAQYYAELGIEPPLTVEAKVQKFETQVRAVIDARTPILSFIYGIPPLEILEECRKQEIKTIGTATTSEEAIALEQAGLDLIVASGFEGGGHRASFLRPAAESLMGGLSLIPQVVDAVQIPVIAAGGISDGRGLVAAMVLGAEAVQVGTAFLICAGSGANKTYRAALQSEAGRHTQLTDAFTGRLSRGIQNSLMDRLGESSTPPLPFPLQHALIQTLTGPASAQAKADWMTIWAGQSAALCQYSEAGKVMAEMIATADSFFS</sequence>
<comment type="similarity">
    <text evidence="2">Belongs to the nitronate monooxygenase family. NMO class I subfamily.</text>
</comment>
<keyword evidence="6" id="KW-0560">Oxidoreductase</keyword>
<dbReference type="OrthoDB" id="9778912at2"/>
<dbReference type="PANTHER" id="PTHR42747">
    <property type="entry name" value="NITRONATE MONOOXYGENASE-RELATED"/>
    <property type="match status" value="1"/>
</dbReference>
<dbReference type="InterPro" id="IPR013785">
    <property type="entry name" value="Aldolase_TIM"/>
</dbReference>
<keyword evidence="4" id="KW-0285">Flavoprotein</keyword>
<gene>
    <name evidence="10" type="ordered locus">AciPR4_2040</name>
</gene>
<name>E8V7D1_TERSS</name>
<protein>
    <recommendedName>
        <fullName evidence="8">Propionate 3-nitronate monooxygenase</fullName>
    </recommendedName>
</protein>
<accession>E8V7D1</accession>
<organism evidence="10 11">
    <name type="scientific">Terriglobus saanensis (strain ATCC BAA-1853 / DSM 23119 / SP1PR4)</name>
    <dbReference type="NCBI Taxonomy" id="401053"/>
    <lineage>
        <taxon>Bacteria</taxon>
        <taxon>Pseudomonadati</taxon>
        <taxon>Acidobacteriota</taxon>
        <taxon>Terriglobia</taxon>
        <taxon>Terriglobales</taxon>
        <taxon>Acidobacteriaceae</taxon>
        <taxon>Terriglobus</taxon>
    </lineage>
</organism>
<evidence type="ECO:0000256" key="2">
    <source>
        <dbReference type="ARBA" id="ARBA00009881"/>
    </source>
</evidence>
<dbReference type="InterPro" id="IPR004136">
    <property type="entry name" value="NMO"/>
</dbReference>
<dbReference type="GO" id="GO:0009636">
    <property type="term" value="P:response to toxic substance"/>
    <property type="evidence" value="ECO:0007669"/>
    <property type="project" value="UniProtKB-KW"/>
</dbReference>
<dbReference type="eggNOG" id="COG2070">
    <property type="taxonomic scope" value="Bacteria"/>
</dbReference>
<dbReference type="KEGG" id="tsa:AciPR4_2040"/>
<dbReference type="GO" id="GO:0051213">
    <property type="term" value="F:dioxygenase activity"/>
    <property type="evidence" value="ECO:0007669"/>
    <property type="project" value="UniProtKB-KW"/>
</dbReference>
<dbReference type="Proteomes" id="UP000006844">
    <property type="component" value="Chromosome"/>
</dbReference>
<reference evidence="10 11" key="1">
    <citation type="journal article" date="2012" name="Stand. Genomic Sci.">
        <title>Complete genome sequence of Terriglobus saanensis type strain SP1PR4(T), an Acidobacteria from tundra soil.</title>
        <authorList>
            <person name="Rawat S.R."/>
            <person name="Mannisto M.K."/>
            <person name="Starovoytov V."/>
            <person name="Goodwin L."/>
            <person name="Nolan M."/>
            <person name="Hauser L."/>
            <person name="Land M."/>
            <person name="Davenport K.W."/>
            <person name="Woyke T."/>
            <person name="Haggblom M.M."/>
        </authorList>
    </citation>
    <scope>NUCLEOTIDE SEQUENCE</scope>
    <source>
        <strain evidence="11">ATCC BAA-1853 / DSM 23119 / SP1PR4</strain>
    </source>
</reference>
<evidence type="ECO:0000256" key="8">
    <source>
        <dbReference type="ARBA" id="ARBA00031155"/>
    </source>
</evidence>
<dbReference type="AlphaFoldDB" id="E8V7D1"/>
<proteinExistence type="inferred from homology"/>
<dbReference type="Pfam" id="PF03060">
    <property type="entry name" value="NMO"/>
    <property type="match status" value="1"/>
</dbReference>
<keyword evidence="11" id="KW-1185">Reference proteome</keyword>
<evidence type="ECO:0000256" key="9">
    <source>
        <dbReference type="ARBA" id="ARBA00049401"/>
    </source>
</evidence>
<keyword evidence="10" id="KW-0223">Dioxygenase</keyword>
<evidence type="ECO:0000256" key="5">
    <source>
        <dbReference type="ARBA" id="ARBA00022643"/>
    </source>
</evidence>
<evidence type="ECO:0000256" key="3">
    <source>
        <dbReference type="ARBA" id="ARBA00022575"/>
    </source>
</evidence>
<keyword evidence="7" id="KW-0503">Monooxygenase</keyword>
<evidence type="ECO:0000313" key="11">
    <source>
        <dbReference type="Proteomes" id="UP000006844"/>
    </source>
</evidence>
<dbReference type="SUPFAM" id="SSF51412">
    <property type="entry name" value="Inosine monophosphate dehydrogenase (IMPDH)"/>
    <property type="match status" value="1"/>
</dbReference>
<dbReference type="GO" id="GO:0018580">
    <property type="term" value="F:nitronate monooxygenase activity"/>
    <property type="evidence" value="ECO:0007669"/>
    <property type="project" value="InterPro"/>
</dbReference>
<dbReference type="EMBL" id="CP002467">
    <property type="protein sequence ID" value="ADV82844.1"/>
    <property type="molecule type" value="Genomic_DNA"/>
</dbReference>
<dbReference type="STRING" id="401053.AciPR4_2040"/>